<keyword evidence="2" id="KW-0472">Membrane</keyword>
<organism evidence="3 4">
    <name type="scientific">Pyricularia oryzae (strain 70-15 / ATCC MYA-4617 / FGSC 8958)</name>
    <name type="common">Rice blast fungus</name>
    <name type="synonym">Magnaporthe oryzae</name>
    <dbReference type="NCBI Taxonomy" id="242507"/>
    <lineage>
        <taxon>Eukaryota</taxon>
        <taxon>Fungi</taxon>
        <taxon>Dikarya</taxon>
        <taxon>Ascomycota</taxon>
        <taxon>Pezizomycotina</taxon>
        <taxon>Sordariomycetes</taxon>
        <taxon>Sordariomycetidae</taxon>
        <taxon>Magnaporthales</taxon>
        <taxon>Pyriculariaceae</taxon>
        <taxon>Pyricularia</taxon>
    </lineage>
</organism>
<dbReference type="SMR" id="G4N006"/>
<accession>G4N006</accession>
<dbReference type="AlphaFoldDB" id="G4N006"/>
<dbReference type="VEuPathDB" id="FungiDB:MGG_16770"/>
<reference evidence="3 4" key="1">
    <citation type="journal article" date="2005" name="Nature">
        <title>The genome sequence of the rice blast fungus Magnaporthe grisea.</title>
        <authorList>
            <person name="Dean R.A."/>
            <person name="Talbot N.J."/>
            <person name="Ebbole D.J."/>
            <person name="Farman M.L."/>
            <person name="Mitchell T.K."/>
            <person name="Orbach M.J."/>
            <person name="Thon M."/>
            <person name="Kulkarni R."/>
            <person name="Xu J.R."/>
            <person name="Pan H."/>
            <person name="Read N.D."/>
            <person name="Lee Y.H."/>
            <person name="Carbone I."/>
            <person name="Brown D."/>
            <person name="Oh Y.Y."/>
            <person name="Donofrio N."/>
            <person name="Jeong J.S."/>
            <person name="Soanes D.M."/>
            <person name="Djonovic S."/>
            <person name="Kolomiets E."/>
            <person name="Rehmeyer C."/>
            <person name="Li W."/>
            <person name="Harding M."/>
            <person name="Kim S."/>
            <person name="Lebrun M.H."/>
            <person name="Bohnert H."/>
            <person name="Coughlan S."/>
            <person name="Butler J."/>
            <person name="Calvo S."/>
            <person name="Ma L.J."/>
            <person name="Nicol R."/>
            <person name="Purcell S."/>
            <person name="Nusbaum C."/>
            <person name="Galagan J.E."/>
            <person name="Birren B.W."/>
        </authorList>
    </citation>
    <scope>NUCLEOTIDE SEQUENCE [LARGE SCALE GENOMIC DNA]</scope>
    <source>
        <strain evidence="4">70-15 / ATCC MYA-4617 / FGSC 8958</strain>
    </source>
</reference>
<dbReference type="Proteomes" id="UP000009058">
    <property type="component" value="Chromosome 3"/>
</dbReference>
<dbReference type="KEGG" id="mgr:MGG_16770"/>
<reference key="2">
    <citation type="submission" date="2011-05" db="EMBL/GenBank/DDBJ databases">
        <title>The Genome Sequence of Magnaporthe oryzae 70-15.</title>
        <authorList>
            <consortium name="The Broad Institute Genome Sequencing Platform"/>
            <person name="Ma L.-J."/>
            <person name="Dead R."/>
            <person name="Young S.K."/>
            <person name="Zeng Q."/>
            <person name="Gargeya S."/>
            <person name="Fitzgerald M."/>
            <person name="Haas B."/>
            <person name="Abouelleil A."/>
            <person name="Alvarado L."/>
            <person name="Arachchi H.M."/>
            <person name="Berlin A."/>
            <person name="Brown A."/>
            <person name="Chapman S.B."/>
            <person name="Chen Z."/>
            <person name="Dunbar C."/>
            <person name="Freedman E."/>
            <person name="Gearin G."/>
            <person name="Gellesch M."/>
            <person name="Goldberg J."/>
            <person name="Griggs A."/>
            <person name="Gujja S."/>
            <person name="Heiman D."/>
            <person name="Howarth C."/>
            <person name="Larson L."/>
            <person name="Lui A."/>
            <person name="MacDonald P.J.P."/>
            <person name="Mehta T."/>
            <person name="Montmayeur A."/>
            <person name="Murphy C."/>
            <person name="Neiman D."/>
            <person name="Pearson M."/>
            <person name="Priest M."/>
            <person name="Roberts A."/>
            <person name="Saif S."/>
            <person name="Shea T."/>
            <person name="Shenoy N."/>
            <person name="Sisk P."/>
            <person name="Stolte C."/>
            <person name="Sykes S."/>
            <person name="Yandava C."/>
            <person name="Wortman J."/>
            <person name="Nusbaum C."/>
            <person name="Birren B."/>
        </authorList>
    </citation>
    <scope>NUCLEOTIDE SEQUENCE</scope>
    <source>
        <strain>70-15</strain>
    </source>
</reference>
<evidence type="ECO:0000313" key="4">
    <source>
        <dbReference type="Proteomes" id="UP000009058"/>
    </source>
</evidence>
<feature type="region of interest" description="Disordered" evidence="1">
    <location>
        <begin position="140"/>
        <end position="173"/>
    </location>
</feature>
<evidence type="ECO:0000256" key="1">
    <source>
        <dbReference type="SAM" id="MobiDB-lite"/>
    </source>
</evidence>
<keyword evidence="4" id="KW-1185">Reference proteome</keyword>
<dbReference type="RefSeq" id="XP_003712050.1">
    <property type="nucleotide sequence ID" value="XM_003712002.1"/>
</dbReference>
<proteinExistence type="predicted"/>
<dbReference type="EMBL" id="CM001233">
    <property type="protein sequence ID" value="EHA52243.1"/>
    <property type="molecule type" value="Genomic_DNA"/>
</dbReference>
<evidence type="ECO:0000256" key="2">
    <source>
        <dbReference type="SAM" id="Phobius"/>
    </source>
</evidence>
<gene>
    <name evidence="3" type="ORF">MGG_16770</name>
</gene>
<dbReference type="InParanoid" id="G4N006"/>
<keyword evidence="2" id="KW-1133">Transmembrane helix</keyword>
<dbReference type="HOGENOM" id="CLU_883000_0_0_1"/>
<evidence type="ECO:0000313" key="3">
    <source>
        <dbReference type="EMBL" id="EHA52243.1"/>
    </source>
</evidence>
<sequence>MLLRRCCSIWPGTGYTSQRGEICAEDRILTIWAGAKALSPAWSLSCGATVRRYVLRMYAGSCMHIFFFFFFFCFINISGPGNCFCRLIVPRLFGPPNLSTVNLKTTPFLGSHRYLDVYRKTSTVEHTHQSRKVALPVTTPDRVKPRKRLRRAEARTRPEGFPGDPSISAPRLDGSGKGMGTHGLMIRPSERTPSNKVVHTVERDCGDRNTSVDELSLEAEQPRDNLAGPCITACTAQILRHATGKKNACVYISGLFPTWPRYSTGPCAMYASSIRSSSSVNHRRQTLVDRLHKSGSQDDVLTNMGRYAGDILGEK</sequence>
<name>G4N006_PYRO7</name>
<feature type="transmembrane region" description="Helical" evidence="2">
    <location>
        <begin position="57"/>
        <end position="77"/>
    </location>
</feature>
<dbReference type="GeneID" id="12984270"/>
<protein>
    <submittedName>
        <fullName evidence="3">Uncharacterized protein</fullName>
    </submittedName>
</protein>
<keyword evidence="2" id="KW-0812">Transmembrane</keyword>